<dbReference type="Proteomes" id="UP000314294">
    <property type="component" value="Unassembled WGS sequence"/>
</dbReference>
<accession>A0A4Z2GYC6</accession>
<dbReference type="EMBL" id="SRLO01000384">
    <property type="protein sequence ID" value="TNN58270.1"/>
    <property type="molecule type" value="Genomic_DNA"/>
</dbReference>
<gene>
    <name evidence="2" type="ORF">EYF80_031510</name>
</gene>
<name>A0A4Z2GYC6_9TELE</name>
<proteinExistence type="predicted"/>
<evidence type="ECO:0000256" key="1">
    <source>
        <dbReference type="SAM" id="MobiDB-lite"/>
    </source>
</evidence>
<evidence type="ECO:0000313" key="2">
    <source>
        <dbReference type="EMBL" id="TNN58270.1"/>
    </source>
</evidence>
<feature type="compositionally biased region" description="Basic and acidic residues" evidence="1">
    <location>
        <begin position="30"/>
        <end position="41"/>
    </location>
</feature>
<evidence type="ECO:0000313" key="3">
    <source>
        <dbReference type="Proteomes" id="UP000314294"/>
    </source>
</evidence>
<dbReference type="AlphaFoldDB" id="A0A4Z2GYC6"/>
<feature type="region of interest" description="Disordered" evidence="1">
    <location>
        <begin position="22"/>
        <end position="61"/>
    </location>
</feature>
<keyword evidence="3" id="KW-1185">Reference proteome</keyword>
<organism evidence="2 3">
    <name type="scientific">Liparis tanakae</name>
    <name type="common">Tanaka's snailfish</name>
    <dbReference type="NCBI Taxonomy" id="230148"/>
    <lineage>
        <taxon>Eukaryota</taxon>
        <taxon>Metazoa</taxon>
        <taxon>Chordata</taxon>
        <taxon>Craniata</taxon>
        <taxon>Vertebrata</taxon>
        <taxon>Euteleostomi</taxon>
        <taxon>Actinopterygii</taxon>
        <taxon>Neopterygii</taxon>
        <taxon>Teleostei</taxon>
        <taxon>Neoteleostei</taxon>
        <taxon>Acanthomorphata</taxon>
        <taxon>Eupercaria</taxon>
        <taxon>Perciformes</taxon>
        <taxon>Cottioidei</taxon>
        <taxon>Cottales</taxon>
        <taxon>Liparidae</taxon>
        <taxon>Liparis</taxon>
    </lineage>
</organism>
<sequence length="61" mass="6720">MRTTWLHAPFLGDVQAASTSNLVDSAVRGDPQRRAVPEESTRISFRSSAGRPDPLEPLESR</sequence>
<reference evidence="2 3" key="1">
    <citation type="submission" date="2019-03" db="EMBL/GenBank/DDBJ databases">
        <title>First draft genome of Liparis tanakae, snailfish: a comprehensive survey of snailfish specific genes.</title>
        <authorList>
            <person name="Kim W."/>
            <person name="Song I."/>
            <person name="Jeong J.-H."/>
            <person name="Kim D."/>
            <person name="Kim S."/>
            <person name="Ryu S."/>
            <person name="Song J.Y."/>
            <person name="Lee S.K."/>
        </authorList>
    </citation>
    <scope>NUCLEOTIDE SEQUENCE [LARGE SCALE GENOMIC DNA]</scope>
    <source>
        <tissue evidence="2">Muscle</tissue>
    </source>
</reference>
<comment type="caution">
    <text evidence="2">The sequence shown here is derived from an EMBL/GenBank/DDBJ whole genome shotgun (WGS) entry which is preliminary data.</text>
</comment>
<protein>
    <submittedName>
        <fullName evidence="2">Uncharacterized protein</fullName>
    </submittedName>
</protein>